<dbReference type="AlphaFoldDB" id="A0A1I4EW35"/>
<proteinExistence type="predicted"/>
<accession>A0A1I4EW35</accession>
<dbReference type="Proteomes" id="UP000199006">
    <property type="component" value="Unassembled WGS sequence"/>
</dbReference>
<reference evidence="1 2" key="1">
    <citation type="submission" date="2016-10" db="EMBL/GenBank/DDBJ databases">
        <authorList>
            <person name="de Groot N.N."/>
        </authorList>
    </citation>
    <scope>NUCLEOTIDE SEQUENCE [LARGE SCALE GENOMIC DNA]</scope>
    <source>
        <strain evidence="1 2">ATCC 51327</strain>
    </source>
</reference>
<evidence type="ECO:0000313" key="2">
    <source>
        <dbReference type="Proteomes" id="UP000199006"/>
    </source>
</evidence>
<dbReference type="EMBL" id="FOTI01000001">
    <property type="protein sequence ID" value="SFL09928.1"/>
    <property type="molecule type" value="Genomic_DNA"/>
</dbReference>
<evidence type="ECO:0000313" key="1">
    <source>
        <dbReference type="EMBL" id="SFL09928.1"/>
    </source>
</evidence>
<keyword evidence="2" id="KW-1185">Reference proteome</keyword>
<protein>
    <submittedName>
        <fullName evidence="1">Uncharacterized protein</fullName>
    </submittedName>
</protein>
<gene>
    <name evidence="1" type="ORF">SAMN02983006_00181</name>
</gene>
<dbReference type="STRING" id="29563.SAMN02983006_00181"/>
<name>A0A1I4EW35_9FIRM</name>
<organism evidence="1 2">
    <name type="scientific">Halanaerobium salsuginis</name>
    <dbReference type="NCBI Taxonomy" id="29563"/>
    <lineage>
        <taxon>Bacteria</taxon>
        <taxon>Bacillati</taxon>
        <taxon>Bacillota</taxon>
        <taxon>Clostridia</taxon>
        <taxon>Halanaerobiales</taxon>
        <taxon>Halanaerobiaceae</taxon>
        <taxon>Halanaerobium</taxon>
    </lineage>
</organism>
<sequence>MDSRKGLISMPDTLIKLPENRCYFCGKREATLLCDKVKGEIRAIDVGGPGVLSSGIITCDKPICEKCATHIDGADYCPDCVEKLKNNIRRR</sequence>